<dbReference type="PANTHER" id="PTHR30154:SF34">
    <property type="entry name" value="TRANSCRIPTIONAL REGULATOR AZLB"/>
    <property type="match status" value="1"/>
</dbReference>
<dbReference type="OrthoDB" id="8590699at2"/>
<dbReference type="Proteomes" id="UP000294546">
    <property type="component" value="Unassembled WGS sequence"/>
</dbReference>
<dbReference type="Pfam" id="PF13404">
    <property type="entry name" value="HTH_AsnC-type"/>
    <property type="match status" value="1"/>
</dbReference>
<dbReference type="EMBL" id="SMFU01000013">
    <property type="protein sequence ID" value="TCK02965.1"/>
    <property type="molecule type" value="Genomic_DNA"/>
</dbReference>
<dbReference type="InterPro" id="IPR036390">
    <property type="entry name" value="WH_DNA-bd_sf"/>
</dbReference>
<evidence type="ECO:0000313" key="6">
    <source>
        <dbReference type="Proteomes" id="UP000294546"/>
    </source>
</evidence>
<dbReference type="GO" id="GO:0043565">
    <property type="term" value="F:sequence-specific DNA binding"/>
    <property type="evidence" value="ECO:0007669"/>
    <property type="project" value="InterPro"/>
</dbReference>
<dbReference type="InterPro" id="IPR000485">
    <property type="entry name" value="AsnC-type_HTH_dom"/>
</dbReference>
<dbReference type="InterPro" id="IPR011008">
    <property type="entry name" value="Dimeric_a/b-barrel"/>
</dbReference>
<keyword evidence="3" id="KW-0804">Transcription</keyword>
<dbReference type="InterPro" id="IPR019888">
    <property type="entry name" value="Tscrpt_reg_AsnC-like"/>
</dbReference>
<dbReference type="PANTHER" id="PTHR30154">
    <property type="entry name" value="LEUCINE-RESPONSIVE REGULATORY PROTEIN"/>
    <property type="match status" value="1"/>
</dbReference>
<dbReference type="InterPro" id="IPR019887">
    <property type="entry name" value="Tscrpt_reg_AsnC/Lrp_C"/>
</dbReference>
<dbReference type="SMART" id="SM00344">
    <property type="entry name" value="HTH_ASNC"/>
    <property type="match status" value="1"/>
</dbReference>
<dbReference type="PROSITE" id="PS50956">
    <property type="entry name" value="HTH_ASNC_2"/>
    <property type="match status" value="1"/>
</dbReference>
<dbReference type="GO" id="GO:0005829">
    <property type="term" value="C:cytosol"/>
    <property type="evidence" value="ECO:0007669"/>
    <property type="project" value="TreeGrafter"/>
</dbReference>
<organism evidence="5 6">
    <name type="scientific">Marinobacterium mangrovicola</name>
    <dbReference type="NCBI Taxonomy" id="1476959"/>
    <lineage>
        <taxon>Bacteria</taxon>
        <taxon>Pseudomonadati</taxon>
        <taxon>Pseudomonadota</taxon>
        <taxon>Gammaproteobacteria</taxon>
        <taxon>Oceanospirillales</taxon>
        <taxon>Oceanospirillaceae</taxon>
        <taxon>Marinobacterium</taxon>
    </lineage>
</organism>
<evidence type="ECO:0000256" key="3">
    <source>
        <dbReference type="ARBA" id="ARBA00023163"/>
    </source>
</evidence>
<gene>
    <name evidence="5" type="ORF">CLV83_4018</name>
</gene>
<dbReference type="PRINTS" id="PR00033">
    <property type="entry name" value="HTHASNC"/>
</dbReference>
<comment type="caution">
    <text evidence="5">The sequence shown here is derived from an EMBL/GenBank/DDBJ whole genome shotgun (WGS) entry which is preliminary data.</text>
</comment>
<dbReference type="Pfam" id="PF01037">
    <property type="entry name" value="AsnC_trans_reg"/>
    <property type="match status" value="1"/>
</dbReference>
<accession>A0A4R1G910</accession>
<dbReference type="SUPFAM" id="SSF54909">
    <property type="entry name" value="Dimeric alpha+beta barrel"/>
    <property type="match status" value="1"/>
</dbReference>
<dbReference type="SUPFAM" id="SSF46785">
    <property type="entry name" value="Winged helix' DNA-binding domain"/>
    <property type="match status" value="1"/>
</dbReference>
<keyword evidence="2" id="KW-0238">DNA-binding</keyword>
<protein>
    <submittedName>
        <fullName evidence="5">AsnC family transcriptional regulator</fullName>
    </submittedName>
</protein>
<feature type="domain" description="HTH asnC-type" evidence="4">
    <location>
        <begin position="9"/>
        <end position="70"/>
    </location>
</feature>
<sequence>MKNKIMADIDDFDRQILEIVQRSNRTTSDVIGEAVGLSPAAVQRRLKRMRQEEIIEADVSVVSRQAVNRSMTFIVQITLERERVDLLVDFKRQMLNNPHVQQCYYVTGSYDFIIILTAADMAAYEQFTEKFFFNNKNIKSFYTNVVMDSVKTGMYIPVVQEPV</sequence>
<keyword evidence="1" id="KW-0805">Transcription regulation</keyword>
<dbReference type="GO" id="GO:0043200">
    <property type="term" value="P:response to amino acid"/>
    <property type="evidence" value="ECO:0007669"/>
    <property type="project" value="TreeGrafter"/>
</dbReference>
<dbReference type="AlphaFoldDB" id="A0A4R1G910"/>
<dbReference type="InterPro" id="IPR036388">
    <property type="entry name" value="WH-like_DNA-bd_sf"/>
</dbReference>
<reference evidence="5 6" key="1">
    <citation type="submission" date="2019-03" db="EMBL/GenBank/DDBJ databases">
        <title>Genomic Encyclopedia of Archaeal and Bacterial Type Strains, Phase II (KMG-II): from individual species to whole genera.</title>
        <authorList>
            <person name="Goeker M."/>
        </authorList>
    </citation>
    <scope>NUCLEOTIDE SEQUENCE [LARGE SCALE GENOMIC DNA]</scope>
    <source>
        <strain evidence="5 6">DSM 27697</strain>
    </source>
</reference>
<keyword evidence="6" id="KW-1185">Reference proteome</keyword>
<dbReference type="GO" id="GO:0006355">
    <property type="term" value="P:regulation of DNA-templated transcription"/>
    <property type="evidence" value="ECO:0007669"/>
    <property type="project" value="UniProtKB-ARBA"/>
</dbReference>
<evidence type="ECO:0000256" key="2">
    <source>
        <dbReference type="ARBA" id="ARBA00023125"/>
    </source>
</evidence>
<evidence type="ECO:0000313" key="5">
    <source>
        <dbReference type="EMBL" id="TCK02965.1"/>
    </source>
</evidence>
<evidence type="ECO:0000259" key="4">
    <source>
        <dbReference type="PROSITE" id="PS50956"/>
    </source>
</evidence>
<proteinExistence type="predicted"/>
<dbReference type="Gene3D" id="3.30.70.920">
    <property type="match status" value="1"/>
</dbReference>
<dbReference type="Gene3D" id="1.10.10.10">
    <property type="entry name" value="Winged helix-like DNA-binding domain superfamily/Winged helix DNA-binding domain"/>
    <property type="match status" value="1"/>
</dbReference>
<name>A0A4R1G910_9GAMM</name>
<evidence type="ECO:0000256" key="1">
    <source>
        <dbReference type="ARBA" id="ARBA00023015"/>
    </source>
</evidence>
<dbReference type="CDD" id="cd00090">
    <property type="entry name" value="HTH_ARSR"/>
    <property type="match status" value="1"/>
</dbReference>
<dbReference type="InterPro" id="IPR011991">
    <property type="entry name" value="ArsR-like_HTH"/>
</dbReference>